<feature type="compositionally biased region" description="Basic and acidic residues" evidence="12">
    <location>
        <begin position="1757"/>
        <end position="1770"/>
    </location>
</feature>
<feature type="compositionally biased region" description="Polar residues" evidence="12">
    <location>
        <begin position="715"/>
        <end position="727"/>
    </location>
</feature>
<feature type="compositionally biased region" description="Low complexity" evidence="12">
    <location>
        <begin position="810"/>
        <end position="821"/>
    </location>
</feature>
<dbReference type="InterPro" id="IPR057986">
    <property type="entry name" value="TPR_Rlf/292/654"/>
</dbReference>
<dbReference type="SMART" id="SM00355">
    <property type="entry name" value="ZnF_C2H2"/>
    <property type="match status" value="6"/>
</dbReference>
<comment type="subcellular location">
    <subcellularLocation>
        <location evidence="1">Nucleus</location>
    </subcellularLocation>
</comment>
<feature type="compositionally biased region" description="Low complexity" evidence="12">
    <location>
        <begin position="1771"/>
        <end position="1780"/>
    </location>
</feature>
<feature type="compositionally biased region" description="Basic and acidic residues" evidence="12">
    <location>
        <begin position="1173"/>
        <end position="1182"/>
    </location>
</feature>
<feature type="compositionally biased region" description="Basic and acidic residues" evidence="12">
    <location>
        <begin position="825"/>
        <end position="835"/>
    </location>
</feature>
<feature type="compositionally biased region" description="Polar residues" evidence="12">
    <location>
        <begin position="846"/>
        <end position="873"/>
    </location>
</feature>
<gene>
    <name evidence="14" type="primary">LOC115385048</name>
</gene>
<evidence type="ECO:0000256" key="11">
    <source>
        <dbReference type="ARBA" id="ARBA00023242"/>
    </source>
</evidence>
<evidence type="ECO:0000256" key="12">
    <source>
        <dbReference type="SAM" id="MobiDB-lite"/>
    </source>
</evidence>
<evidence type="ECO:0000256" key="3">
    <source>
        <dbReference type="ARBA" id="ARBA00022553"/>
    </source>
</evidence>
<evidence type="ECO:0000256" key="5">
    <source>
        <dbReference type="ARBA" id="ARBA00022737"/>
    </source>
</evidence>
<evidence type="ECO:0000256" key="7">
    <source>
        <dbReference type="ARBA" id="ARBA00022833"/>
    </source>
</evidence>
<feature type="compositionally biased region" description="Polar residues" evidence="12">
    <location>
        <begin position="1944"/>
        <end position="1954"/>
    </location>
</feature>
<evidence type="ECO:0000256" key="1">
    <source>
        <dbReference type="ARBA" id="ARBA00004123"/>
    </source>
</evidence>
<feature type="compositionally biased region" description="Basic and acidic residues" evidence="12">
    <location>
        <begin position="1571"/>
        <end position="1580"/>
    </location>
</feature>
<evidence type="ECO:0000313" key="15">
    <source>
        <dbReference type="Proteomes" id="UP000472267"/>
    </source>
</evidence>
<feature type="region of interest" description="Disordered" evidence="12">
    <location>
        <begin position="468"/>
        <end position="515"/>
    </location>
</feature>
<dbReference type="GO" id="GO:0003677">
    <property type="term" value="F:DNA binding"/>
    <property type="evidence" value="ECO:0007669"/>
    <property type="project" value="UniProtKB-KW"/>
</dbReference>
<feature type="compositionally biased region" description="Basic and acidic residues" evidence="12">
    <location>
        <begin position="483"/>
        <end position="501"/>
    </location>
</feature>
<feature type="region of interest" description="Disordered" evidence="12">
    <location>
        <begin position="802"/>
        <end position="966"/>
    </location>
</feature>
<keyword evidence="10" id="KW-0804">Transcription</keyword>
<feature type="compositionally biased region" description="Polar residues" evidence="12">
    <location>
        <begin position="1157"/>
        <end position="1169"/>
    </location>
</feature>
<dbReference type="OMA" id="WQLDRIQ"/>
<sequence>MAEDGTELRALETQLQLLLGGEPPRGDGQRFCAHFCTLVEQQASRCRLPVPQLRVLQVALCYFSRAWAGFSSPCDHVLHTVSSLALSIFELLLFFEQRDFEQEPLRHFSVTFQECHSALWRLQNVHLLQVERAVRQGGPWASPALQAILREDTLPQKEVDGFIGSELPVFLELRVLYLLSCQRVPEAMALARRCARHPVAGRHAFFLQVYLTWLCKTTQLDRLHREVAGFNGKDAVHIICSLESEEDDELLLALCTAFLSQQLRRGDLYYLCDLVFVWTKLHSRLKTPMQAMLAESQQLMQSATNISSIFPFIRAILPETGEAGVQFCVELCANALQSRLPCDATTKTLIYKTIAGLLPGDLEVCRACALLVFFLERSVEAYKTVYLLYLHPDQEYHVDCCPIGNRVRFETLQILKKDLCFDPEFWNLMALRTSCLKLMSEKVVSAALEEIMEDKWISSYCTKESSTRRRALQTAEKKRRHRDQASDATSKRLKAEPDGKRRGCRTTRPLKEAAAQPLRRSFWQLDRLRDNGEHRRTTRLSEKSTQKRRIRTPRWLLEDSGTLENNAPLKMKKHGLREHKNHRPAVVSRSHGVPFKNGVRHKNLEGKTKENGVRHQKGFPSDGVKAAPAPQVVLELSLPDNELLFTEDACSRQRGIPPVLLYRPTIKLPEASPPAKSPHGREVILRARDAAMLVQQLHCYARRVKGRGLGLSAHGSVSTITRSSAQGSPPKDPPPEPCSRPEAKGGEPPQVPAARTVLRKLSSARETSQKSTEDGPGAPDCEEPAVEMKVTFASQSPVLERVCKAGEQQAPPSSAAEENPPVLDKVTDTADREEAAPEGGDEEQRPQSSLPTTETHPSQIPSQQDSIDTSCPATDQEDFSALMPGTEMVPQLLSEQFSTDPDHNQHQDSGNGASEEPTSPHKVPSTSSCSPSLHEVSLVGEPGSTRDSGPRVPEDEEPVDSEPETEESKLDYCCTFCNKDFKGRRVVEHAMFHYRRDECMFCGLAFRDDLLAMMHLSDHIEKLKRLKDSPGSRVKASTKDTSAKAQPKNTSSGRPRKSAVCPKPSRPRCSPDSNRLRSRMLRSNSKPADEKQAAPKPTVLKLNGHTGRGKELKRLKHNLKAKTSQETQSDGAPDHKLRKHKDVAPKPNRSSEDQERTSPSPQVPKTNTKPNRKAAEEKAVAPEEKVHCQVDGCSWSADLSKSRVALLYHALEEHPGHPEPLKLAFSKGNGKCTICMRVLWSFEHFRHHVERHRLTPRHPCLHQGCAARFKTGMEMRRHTRKHSPLQAACCLPGCSRLFICLWALNLHEREHYARKSRDTDGGGAENPPSPEQAQHHPPKHKAGARAPKHHQSADSNVLKNLSNKHASADTAAPLLRLRLRKAASSPPKVHRVVSSLMKRCRKVRHKLTKQQVSVDKGPRRRGRPPKTRRDENTAGLRETVTLKSKKGCPQPPPPSSQEQDDGTRRQIRVPGRPSQTPAGESRLRPPVKRSHLEEDLGSSGGSQPSVSAPQHKTPKQNATRRKSHTKTHKGAIGKVHKNHQVSSTLERPVKTTSAVLQPQSTAGAGGEGSNEEARQTEPGDSKPAVLPATAEEPQSLESEDKLKTLPVPPSIEEAQSLESEDKLETLPVPPSIENNQSLESEDKLETLPVPPSIENNQNLESEDKHNTLPVSLSIEEPQSLESEDKLINHLVPPTITQNNQNLQSLDKPETLSVPPITECNQSLKSENKHNELPVSLTTQRLQSEDELINHPVPPTTTEDHQSLQSEDKPKTLPLTTPEKPQSLQSDQKPKKRPVPPTTQKPKKLPVRPASQKPKKPKKLPVPSTTPSLQSDKKPKKLPVPPSTPSLQSDKKPKKLPVPPTIPSLQSDKKPKKLPVPPTIPSLQSDKKPKKLPVRPASHKPKKPKKVPIPPTTPSLQSEDEAQKLPVPPATQKPKKPQKPGVPPNSQKSQTLQSQDKPKKPRSKNENPSDGKKNKTADKKPAREKRPCKASVPSKCEVKQDGVSRPPAEGGQSIKSKAVKNRRKSQVPDPDDGVAAKKPRKDARAPPEAERLPLALQGAEQSSPPEWPPPPAAVVRRRASNGGNFSVCKETLERYSKKPYLRLPPTVYLDERYTAMPRRRKEPSPGPPEPQACPGPLQRHRCPTCFSTFHCDQELQGHRTLNKCSAFFGFDSDNDD</sequence>
<feature type="compositionally biased region" description="Polar residues" evidence="12">
    <location>
        <begin position="1043"/>
        <end position="1053"/>
    </location>
</feature>
<evidence type="ECO:0000256" key="2">
    <source>
        <dbReference type="ARBA" id="ARBA00006991"/>
    </source>
</evidence>
<keyword evidence="8" id="KW-0805">Transcription regulation</keyword>
<dbReference type="InterPro" id="IPR013087">
    <property type="entry name" value="Znf_C2H2_type"/>
</dbReference>
<feature type="domain" description="C2H2-type" evidence="13">
    <location>
        <begin position="1289"/>
        <end position="1311"/>
    </location>
</feature>
<feature type="compositionally biased region" description="Polar residues" evidence="12">
    <location>
        <begin position="1501"/>
        <end position="1510"/>
    </location>
</feature>
<feature type="domain" description="C2H2-type" evidence="13">
    <location>
        <begin position="1260"/>
        <end position="1282"/>
    </location>
</feature>
<feature type="region of interest" description="Disordered" evidence="12">
    <location>
        <begin position="1314"/>
        <end position="1353"/>
    </location>
</feature>
<feature type="compositionally biased region" description="Acidic residues" evidence="12">
    <location>
        <begin position="954"/>
        <end position="965"/>
    </location>
</feature>
<dbReference type="InParanoid" id="A0A672IVU8"/>
<name>A0A672IVU8_SALFA</name>
<keyword evidence="4" id="KW-0479">Metal-binding</keyword>
<reference evidence="14" key="2">
    <citation type="submission" date="2025-09" db="UniProtKB">
        <authorList>
            <consortium name="Ensembl"/>
        </authorList>
    </citation>
    <scope>IDENTIFICATION</scope>
</reference>
<proteinExistence type="inferred from homology"/>
<comment type="similarity">
    <text evidence="2">Belongs to the krueppel C2H2-type zinc-finger protein family.</text>
</comment>
<dbReference type="PROSITE" id="PS00028">
    <property type="entry name" value="ZINC_FINGER_C2H2_1"/>
    <property type="match status" value="2"/>
</dbReference>
<reference evidence="14" key="1">
    <citation type="submission" date="2025-08" db="UniProtKB">
        <authorList>
            <consortium name="Ensembl"/>
        </authorList>
    </citation>
    <scope>IDENTIFICATION</scope>
</reference>
<feature type="compositionally biased region" description="Basic and acidic residues" evidence="12">
    <location>
        <begin position="1962"/>
        <end position="1986"/>
    </location>
</feature>
<evidence type="ECO:0000256" key="10">
    <source>
        <dbReference type="ARBA" id="ARBA00023163"/>
    </source>
</evidence>
<dbReference type="GO" id="GO:0005634">
    <property type="term" value="C:nucleus"/>
    <property type="evidence" value="ECO:0007669"/>
    <property type="project" value="UniProtKB-SubCell"/>
</dbReference>
<evidence type="ECO:0000256" key="8">
    <source>
        <dbReference type="ARBA" id="ARBA00023015"/>
    </source>
</evidence>
<organism evidence="14 15">
    <name type="scientific">Salarias fasciatus</name>
    <name type="common">Jewelled blenny</name>
    <name type="synonym">Blennius fasciatus</name>
    <dbReference type="NCBI Taxonomy" id="181472"/>
    <lineage>
        <taxon>Eukaryota</taxon>
        <taxon>Metazoa</taxon>
        <taxon>Chordata</taxon>
        <taxon>Craniata</taxon>
        <taxon>Vertebrata</taxon>
        <taxon>Euteleostomi</taxon>
        <taxon>Actinopterygii</taxon>
        <taxon>Neopterygii</taxon>
        <taxon>Teleostei</taxon>
        <taxon>Neoteleostei</taxon>
        <taxon>Acanthomorphata</taxon>
        <taxon>Ovalentaria</taxon>
        <taxon>Blenniimorphae</taxon>
        <taxon>Blenniiformes</taxon>
        <taxon>Blennioidei</taxon>
        <taxon>Blenniidae</taxon>
        <taxon>Salariinae</taxon>
        <taxon>Salarias</taxon>
    </lineage>
</organism>
<feature type="compositionally biased region" description="Pro residues" evidence="12">
    <location>
        <begin position="2123"/>
        <end position="2132"/>
    </location>
</feature>
<evidence type="ECO:0000256" key="4">
    <source>
        <dbReference type="ARBA" id="ARBA00022723"/>
    </source>
</evidence>
<evidence type="ECO:0000313" key="14">
    <source>
        <dbReference type="Ensembl" id="ENSSFAP00005044885.1"/>
    </source>
</evidence>
<dbReference type="Pfam" id="PF25580">
    <property type="entry name" value="TPR_Rlf"/>
    <property type="match status" value="1"/>
</dbReference>
<feature type="compositionally biased region" description="Basic residues" evidence="12">
    <location>
        <begin position="1887"/>
        <end position="1905"/>
    </location>
</feature>
<feature type="compositionally biased region" description="Polar residues" evidence="12">
    <location>
        <begin position="1121"/>
        <end position="1130"/>
    </location>
</feature>
<evidence type="ECO:0000259" key="13">
    <source>
        <dbReference type="PROSITE" id="PS00028"/>
    </source>
</evidence>
<dbReference type="PANTHER" id="PTHR15507:SF16">
    <property type="entry name" value="ZINC FINGER PROTEIN 654"/>
    <property type="match status" value="1"/>
</dbReference>
<keyword evidence="11" id="KW-0539">Nucleus</keyword>
<feature type="region of interest" description="Disordered" evidence="12">
    <location>
        <begin position="1027"/>
        <end position="1182"/>
    </location>
</feature>
<keyword evidence="15" id="KW-1185">Reference proteome</keyword>
<keyword evidence="7" id="KW-0862">Zinc</keyword>
<keyword evidence="6" id="KW-0863">Zinc-finger</keyword>
<dbReference type="GO" id="GO:0008270">
    <property type="term" value="F:zinc ion binding"/>
    <property type="evidence" value="ECO:0007669"/>
    <property type="project" value="UniProtKB-KW"/>
</dbReference>
<feature type="compositionally biased region" description="Polar residues" evidence="12">
    <location>
        <begin position="1540"/>
        <end position="1561"/>
    </location>
</feature>
<accession>A0A672IVU8</accession>
<keyword evidence="5" id="KW-0677">Repeat</keyword>
<protein>
    <recommendedName>
        <fullName evidence="13">C2H2-type domain-containing protein</fullName>
    </recommendedName>
</protein>
<dbReference type="Ensembl" id="ENSSFAT00005046456.1">
    <property type="protein sequence ID" value="ENSSFAP00005044885.1"/>
    <property type="gene ID" value="ENSSFAG00005022035.1"/>
</dbReference>
<dbReference type="GO" id="GO:0000981">
    <property type="term" value="F:DNA-binding transcription factor activity, RNA polymerase II-specific"/>
    <property type="evidence" value="ECO:0007669"/>
    <property type="project" value="TreeGrafter"/>
</dbReference>
<feature type="compositionally biased region" description="Basic residues" evidence="12">
    <location>
        <begin position="1111"/>
        <end position="1120"/>
    </location>
</feature>
<feature type="region of interest" description="Disordered" evidence="12">
    <location>
        <begin position="711"/>
        <end position="789"/>
    </location>
</feature>
<feature type="compositionally biased region" description="Polar residues" evidence="12">
    <location>
        <begin position="1694"/>
        <end position="1704"/>
    </location>
</feature>
<dbReference type="PANTHER" id="PTHR15507">
    <property type="entry name" value="ZINC FINGER PROTEIN RLF"/>
    <property type="match status" value="1"/>
</dbReference>
<evidence type="ECO:0000256" key="6">
    <source>
        <dbReference type="ARBA" id="ARBA00022771"/>
    </source>
</evidence>
<feature type="compositionally biased region" description="Basic and acidic residues" evidence="12">
    <location>
        <begin position="2041"/>
        <end position="2050"/>
    </location>
</feature>
<evidence type="ECO:0000256" key="9">
    <source>
        <dbReference type="ARBA" id="ARBA00023125"/>
    </source>
</evidence>
<feature type="compositionally biased region" description="Basic residues" evidence="12">
    <location>
        <begin position="1512"/>
        <end position="1539"/>
    </location>
</feature>
<keyword evidence="3" id="KW-0597">Phosphoprotein</keyword>
<feature type="compositionally biased region" description="Basic residues" evidence="12">
    <location>
        <begin position="1336"/>
        <end position="1350"/>
    </location>
</feature>
<dbReference type="Proteomes" id="UP000472267">
    <property type="component" value="Unassembled WGS sequence"/>
</dbReference>
<feature type="region of interest" description="Disordered" evidence="12">
    <location>
        <begin position="1404"/>
        <end position="2076"/>
    </location>
</feature>
<feature type="region of interest" description="Disordered" evidence="12">
    <location>
        <begin position="2116"/>
        <end position="2136"/>
    </location>
</feature>
<dbReference type="FunCoup" id="A0A672IVU8">
    <property type="interactions" value="1285"/>
</dbReference>
<dbReference type="InterPro" id="IPR052251">
    <property type="entry name" value="GH-ZnFinger_Regulators"/>
</dbReference>
<keyword evidence="9" id="KW-0238">DNA-binding</keyword>